<keyword evidence="4" id="KW-0007">Acetylation</keyword>
<sequence>MRQTGNPGPAPGAWSPTRVWEGVGTSVASWGGPVGQPSCHLCSFSTSWLVVLSQALCLGVSASLSEMSGSYSVGKWEGTCRRRGTLVLSGPGAPVCTPCWSHRAGGCAAAAAFLQGPFMPNLVPPKIPDGERVDFDDIHRKRMEKDLNELQTLIEAHFENRKKEEQELVSLKDRIEERRAERAEQQRIRAQRDRERQSRLAEERARREEEESRRKAEDEARKKKALSNMMHFGGYIQKTERKTGKRQTEREKKKKILAERRKVLAIDHLNEDQLREKAKELRQTIYDLEAEKFDLQEKFKQQKYEINVLRNRINDNQKVSKTRGKAKVTGRWK</sequence>
<dbReference type="FunCoup" id="A0A341BRR1">
    <property type="interactions" value="32"/>
</dbReference>
<evidence type="ECO:0000313" key="11">
    <source>
        <dbReference type="RefSeq" id="XP_024605401.1"/>
    </source>
</evidence>
<evidence type="ECO:0000256" key="4">
    <source>
        <dbReference type="ARBA" id="ARBA00022990"/>
    </source>
</evidence>
<dbReference type="GeneID" id="112402614"/>
<protein>
    <recommendedName>
        <fullName evidence="6">Troponin T, cardiac muscle</fullName>
    </recommendedName>
    <alternativeName>
        <fullName evidence="7">Cardiac muscle troponin T</fullName>
    </alternativeName>
</protein>
<dbReference type="GO" id="GO:0005861">
    <property type="term" value="C:troponin complex"/>
    <property type="evidence" value="ECO:0007669"/>
    <property type="project" value="InterPro"/>
</dbReference>
<feature type="coiled-coil region" evidence="8">
    <location>
        <begin position="271"/>
        <end position="298"/>
    </location>
</feature>
<comment type="similarity">
    <text evidence="2">Belongs to the troponin T family.</text>
</comment>
<dbReference type="RefSeq" id="XP_024605401.1">
    <property type="nucleotide sequence ID" value="XM_024749633.1"/>
</dbReference>
<feature type="compositionally biased region" description="Basic and acidic residues" evidence="9">
    <location>
        <begin position="182"/>
        <end position="221"/>
    </location>
</feature>
<evidence type="ECO:0000256" key="2">
    <source>
        <dbReference type="ARBA" id="ARBA00008330"/>
    </source>
</evidence>
<dbReference type="GO" id="GO:0005523">
    <property type="term" value="F:tropomyosin binding"/>
    <property type="evidence" value="ECO:0007669"/>
    <property type="project" value="TreeGrafter"/>
</dbReference>
<evidence type="ECO:0000256" key="6">
    <source>
        <dbReference type="ARBA" id="ARBA00041088"/>
    </source>
</evidence>
<dbReference type="KEGG" id="nasi:112402614"/>
<dbReference type="Pfam" id="PF00992">
    <property type="entry name" value="Troponin"/>
    <property type="match status" value="1"/>
</dbReference>
<dbReference type="AlphaFoldDB" id="A0A341BRR1"/>
<dbReference type="InterPro" id="IPR038077">
    <property type="entry name" value="Troponin_sf"/>
</dbReference>
<evidence type="ECO:0000313" key="10">
    <source>
        <dbReference type="Proteomes" id="UP000252040"/>
    </source>
</evidence>
<accession>A0A341BRR1</accession>
<evidence type="ECO:0000256" key="9">
    <source>
        <dbReference type="SAM" id="MobiDB-lite"/>
    </source>
</evidence>
<keyword evidence="3" id="KW-0597">Phosphoprotein</keyword>
<dbReference type="Proteomes" id="UP000252040">
    <property type="component" value="Unplaced"/>
</dbReference>
<gene>
    <name evidence="11" type="primary">TNNT2</name>
</gene>
<dbReference type="GO" id="GO:0031013">
    <property type="term" value="F:troponin I binding"/>
    <property type="evidence" value="ECO:0007669"/>
    <property type="project" value="TreeGrafter"/>
</dbReference>
<dbReference type="FunFam" id="1.20.5.350:FF:000001">
    <property type="entry name" value="Troponin T, fast skeletal muscle"/>
    <property type="match status" value="1"/>
</dbReference>
<evidence type="ECO:0000256" key="3">
    <source>
        <dbReference type="ARBA" id="ARBA00022553"/>
    </source>
</evidence>
<comment type="function">
    <text evidence="1">Troponin T is the tropomyosin-binding subunit of troponin, the thin filament regulatory complex which confers calcium-sensitivity to striated muscle actomyosin ATPase activity.</text>
</comment>
<reference evidence="11" key="1">
    <citation type="submission" date="2025-08" db="UniProtKB">
        <authorList>
            <consortium name="RefSeq"/>
        </authorList>
    </citation>
    <scope>IDENTIFICATION</scope>
    <source>
        <tissue evidence="11">Meat</tissue>
    </source>
</reference>
<dbReference type="InParanoid" id="A0A341BRR1"/>
<dbReference type="InterPro" id="IPR027707">
    <property type="entry name" value="TNNT"/>
</dbReference>
<keyword evidence="5" id="KW-0514">Muscle protein</keyword>
<dbReference type="GO" id="GO:0045214">
    <property type="term" value="P:sarcomere organization"/>
    <property type="evidence" value="ECO:0007669"/>
    <property type="project" value="TreeGrafter"/>
</dbReference>
<keyword evidence="10" id="KW-1185">Reference proteome</keyword>
<evidence type="ECO:0000256" key="1">
    <source>
        <dbReference type="ARBA" id="ARBA00003363"/>
    </source>
</evidence>
<dbReference type="STRING" id="1706337.A0A341BRR1"/>
<dbReference type="InterPro" id="IPR001978">
    <property type="entry name" value="Troponin"/>
</dbReference>
<dbReference type="GO" id="GO:0060048">
    <property type="term" value="P:cardiac muscle contraction"/>
    <property type="evidence" value="ECO:0007669"/>
    <property type="project" value="TreeGrafter"/>
</dbReference>
<evidence type="ECO:0000256" key="8">
    <source>
        <dbReference type="SAM" id="Coils"/>
    </source>
</evidence>
<name>A0A341BRR1_NEOAA</name>
<dbReference type="Gene3D" id="1.20.5.350">
    <property type="match status" value="1"/>
</dbReference>
<dbReference type="CTD" id="7139"/>
<keyword evidence="8" id="KW-0175">Coiled coil</keyword>
<organism evidence="10 11">
    <name type="scientific">Neophocaena asiaeorientalis asiaeorientalis</name>
    <name type="common">Yangtze finless porpoise</name>
    <name type="synonym">Neophocaena phocaenoides subsp. asiaeorientalis</name>
    <dbReference type="NCBI Taxonomy" id="1706337"/>
    <lineage>
        <taxon>Eukaryota</taxon>
        <taxon>Metazoa</taxon>
        <taxon>Chordata</taxon>
        <taxon>Craniata</taxon>
        <taxon>Vertebrata</taxon>
        <taxon>Euteleostomi</taxon>
        <taxon>Mammalia</taxon>
        <taxon>Eutheria</taxon>
        <taxon>Laurasiatheria</taxon>
        <taxon>Artiodactyla</taxon>
        <taxon>Whippomorpha</taxon>
        <taxon>Cetacea</taxon>
        <taxon>Odontoceti</taxon>
        <taxon>Phocoenidae</taxon>
        <taxon>Neophocaena</taxon>
    </lineage>
</organism>
<evidence type="ECO:0000256" key="5">
    <source>
        <dbReference type="ARBA" id="ARBA00023179"/>
    </source>
</evidence>
<dbReference type="GO" id="GO:0006937">
    <property type="term" value="P:regulation of muscle contraction"/>
    <property type="evidence" value="ECO:0007669"/>
    <property type="project" value="InterPro"/>
</dbReference>
<dbReference type="PANTHER" id="PTHR11521:SF5">
    <property type="entry name" value="TROPONIN T, CARDIAC MUSCLE"/>
    <property type="match status" value="1"/>
</dbReference>
<dbReference type="PANTHER" id="PTHR11521">
    <property type="entry name" value="TROPONIN T"/>
    <property type="match status" value="1"/>
</dbReference>
<dbReference type="SUPFAM" id="SSF90250">
    <property type="entry name" value="Troponin coil-coiled subunits"/>
    <property type="match status" value="1"/>
</dbReference>
<feature type="region of interest" description="Disordered" evidence="9">
    <location>
        <begin position="182"/>
        <end position="227"/>
    </location>
</feature>
<dbReference type="GO" id="GO:0030172">
    <property type="term" value="F:troponin C binding"/>
    <property type="evidence" value="ECO:0007669"/>
    <property type="project" value="TreeGrafter"/>
</dbReference>
<proteinExistence type="inferred from homology"/>
<evidence type="ECO:0000256" key="7">
    <source>
        <dbReference type="ARBA" id="ARBA00042892"/>
    </source>
</evidence>